<dbReference type="Proteomes" id="UP001081709">
    <property type="component" value="Unassembled WGS sequence"/>
</dbReference>
<sequence>MTTLDQVPENDRRGRWVRDPLGSIGYIVAFSTRRVSVVYPQSSPSIEEWQSQDFRTITVLDRPRVDLPGAGETAGYWLYDSVVLSPRDGSVVEGRAFGEHRDECRNHVLDRTDRVMRRRWVGDWEQVEP</sequence>
<evidence type="ECO:0000313" key="1">
    <source>
        <dbReference type="EMBL" id="MCX7445843.1"/>
    </source>
</evidence>
<reference evidence="1" key="1">
    <citation type="submission" date="2022-11" db="EMBL/GenBank/DDBJ databases">
        <title>Corynebacterium sp. isolated from Penguins.</title>
        <authorList>
            <person name="Sedlar K."/>
            <person name="Svec P."/>
        </authorList>
    </citation>
    <scope>NUCLEOTIDE SEQUENCE</scope>
    <source>
        <strain evidence="1">P7003</strain>
    </source>
</reference>
<organism evidence="1 2">
    <name type="scientific">Corynebacterium pygosceleis</name>
    <dbReference type="NCBI Taxonomy" id="2800406"/>
    <lineage>
        <taxon>Bacteria</taxon>
        <taxon>Bacillati</taxon>
        <taxon>Actinomycetota</taxon>
        <taxon>Actinomycetes</taxon>
        <taxon>Mycobacteriales</taxon>
        <taxon>Corynebacteriaceae</taxon>
        <taxon>Corynebacterium</taxon>
    </lineage>
</organism>
<proteinExistence type="predicted"/>
<dbReference type="RefSeq" id="WP_267186864.1">
    <property type="nucleotide sequence ID" value="NZ_JAPMKV010000010.1"/>
</dbReference>
<gene>
    <name evidence="1" type="ORF">OS125_11430</name>
</gene>
<evidence type="ECO:0000313" key="2">
    <source>
        <dbReference type="Proteomes" id="UP001081709"/>
    </source>
</evidence>
<dbReference type="EMBL" id="JAPMKV010000010">
    <property type="protein sequence ID" value="MCX7445843.1"/>
    <property type="molecule type" value="Genomic_DNA"/>
</dbReference>
<protein>
    <submittedName>
        <fullName evidence="1">Uncharacterized protein</fullName>
    </submittedName>
</protein>
<keyword evidence="2" id="KW-1185">Reference proteome</keyword>
<name>A0ABT3WUP0_9CORY</name>
<accession>A0ABT3WUP0</accession>
<comment type="caution">
    <text evidence="1">The sequence shown here is derived from an EMBL/GenBank/DDBJ whole genome shotgun (WGS) entry which is preliminary data.</text>
</comment>